<dbReference type="Gene3D" id="3.20.20.150">
    <property type="entry name" value="Divalent-metal-dependent TIM barrel enzymes"/>
    <property type="match status" value="1"/>
</dbReference>
<dbReference type="Proteomes" id="UP000645462">
    <property type="component" value="Unassembled WGS sequence"/>
</dbReference>
<name>A0ABQ1L0T9_9RHOB</name>
<evidence type="ECO:0000259" key="1">
    <source>
        <dbReference type="Pfam" id="PF01261"/>
    </source>
</evidence>
<dbReference type="PANTHER" id="PTHR12110">
    <property type="entry name" value="HYDROXYPYRUVATE ISOMERASE"/>
    <property type="match status" value="1"/>
</dbReference>
<dbReference type="RefSeq" id="WP_229747888.1">
    <property type="nucleotide sequence ID" value="NZ_BMFC01000010.1"/>
</dbReference>
<evidence type="ECO:0000313" key="2">
    <source>
        <dbReference type="EMBL" id="GGC14666.1"/>
    </source>
</evidence>
<keyword evidence="2" id="KW-0413">Isomerase</keyword>
<feature type="domain" description="Xylose isomerase-like TIM barrel" evidence="1">
    <location>
        <begin position="48"/>
        <end position="264"/>
    </location>
</feature>
<gene>
    <name evidence="2" type="ORF">GCM10011363_33990</name>
</gene>
<comment type="caution">
    <text evidence="2">The sequence shown here is derived from an EMBL/GenBank/DDBJ whole genome shotgun (WGS) entry which is preliminary data.</text>
</comment>
<dbReference type="PANTHER" id="PTHR12110:SF53">
    <property type="entry name" value="BLR5974 PROTEIN"/>
    <property type="match status" value="1"/>
</dbReference>
<keyword evidence="3" id="KW-1185">Reference proteome</keyword>
<organism evidence="2 3">
    <name type="scientific">Marivita lacus</name>
    <dbReference type="NCBI Taxonomy" id="1323742"/>
    <lineage>
        <taxon>Bacteria</taxon>
        <taxon>Pseudomonadati</taxon>
        <taxon>Pseudomonadota</taxon>
        <taxon>Alphaproteobacteria</taxon>
        <taxon>Rhodobacterales</taxon>
        <taxon>Roseobacteraceae</taxon>
        <taxon>Marivita</taxon>
    </lineage>
</organism>
<dbReference type="SUPFAM" id="SSF51658">
    <property type="entry name" value="Xylose isomerase-like"/>
    <property type="match status" value="1"/>
</dbReference>
<dbReference type="InterPro" id="IPR013022">
    <property type="entry name" value="Xyl_isomerase-like_TIM-brl"/>
</dbReference>
<dbReference type="EMBL" id="BMFC01000010">
    <property type="protein sequence ID" value="GGC14666.1"/>
    <property type="molecule type" value="Genomic_DNA"/>
</dbReference>
<dbReference type="InterPro" id="IPR036237">
    <property type="entry name" value="Xyl_isomerase-like_sf"/>
</dbReference>
<evidence type="ECO:0000313" key="3">
    <source>
        <dbReference type="Proteomes" id="UP000645462"/>
    </source>
</evidence>
<protein>
    <submittedName>
        <fullName evidence="2">Sugar phosphate isomerase</fullName>
    </submittedName>
</protein>
<sequence>MLQGGLLTVTPLKIGACLKSTEIATHRDWLFDSARDIEIQDFMSHEALSTEFENRIAAAKAALDGHSGRIGIHGPFEGLDIDNKDAELRPLITARFLKALEAADRIGARQMVMHSPFTLWYQNNVFSMPGYAETKLARIHDILGPVVKSAENMGITLVIENIQDVRPETRRAMVDRFDSDAIALSIDTGHAQLARRMSGAPPVADFVRDAGNQLAHVHVQDVDGHADRHWAPGEGEIEWIAVFRALAECEAAPHVVLELRDKSHIPAGFAHLQGLGLVV</sequence>
<dbReference type="Pfam" id="PF01261">
    <property type="entry name" value="AP_endonuc_2"/>
    <property type="match status" value="1"/>
</dbReference>
<dbReference type="GO" id="GO:0016853">
    <property type="term" value="F:isomerase activity"/>
    <property type="evidence" value="ECO:0007669"/>
    <property type="project" value="UniProtKB-KW"/>
</dbReference>
<proteinExistence type="predicted"/>
<reference evidence="3" key="1">
    <citation type="journal article" date="2019" name="Int. J. Syst. Evol. Microbiol.">
        <title>The Global Catalogue of Microorganisms (GCM) 10K type strain sequencing project: providing services to taxonomists for standard genome sequencing and annotation.</title>
        <authorList>
            <consortium name="The Broad Institute Genomics Platform"/>
            <consortium name="The Broad Institute Genome Sequencing Center for Infectious Disease"/>
            <person name="Wu L."/>
            <person name="Ma J."/>
        </authorList>
    </citation>
    <scope>NUCLEOTIDE SEQUENCE [LARGE SCALE GENOMIC DNA]</scope>
    <source>
        <strain evidence="3">CGMCC 1.12478</strain>
    </source>
</reference>
<accession>A0ABQ1L0T9</accession>
<dbReference type="InterPro" id="IPR050312">
    <property type="entry name" value="IolE/XylAMocC-like"/>
</dbReference>